<dbReference type="GO" id="GO:0007165">
    <property type="term" value="P:signal transduction"/>
    <property type="evidence" value="ECO:0007669"/>
    <property type="project" value="TreeGrafter"/>
</dbReference>
<dbReference type="InterPro" id="IPR001690">
    <property type="entry name" value="Autoind_synthase"/>
</dbReference>
<dbReference type="eggNOG" id="COG3916">
    <property type="taxonomic scope" value="Bacteria"/>
</dbReference>
<evidence type="ECO:0000256" key="1">
    <source>
        <dbReference type="ARBA" id="ARBA00022654"/>
    </source>
</evidence>
<accession>T0GWT0</accession>
<reference evidence="7 8" key="1">
    <citation type="journal article" date="2013" name="Genome Announc.">
        <title>Genome Sequence of Novosphingobium lindaniclasticum LE124T, Isolated from a Hexachlorocyclohexane Dumpsite.</title>
        <authorList>
            <person name="Saxena A."/>
            <person name="Nayyar N."/>
            <person name="Sangwan N."/>
            <person name="Kumari R."/>
            <person name="Khurana J.P."/>
            <person name="Lal R."/>
        </authorList>
    </citation>
    <scope>NUCLEOTIDE SEQUENCE [LARGE SCALE GENOMIC DNA]</scope>
    <source>
        <strain evidence="7 8">LE124</strain>
    </source>
</reference>
<dbReference type="AlphaFoldDB" id="T0GWT0"/>
<proteinExistence type="inferred from homology"/>
<dbReference type="PATRIC" id="fig|1096930.3.peg.4165"/>
<dbReference type="PRINTS" id="PR01549">
    <property type="entry name" value="AUTOINDCRSYN"/>
</dbReference>
<dbReference type="EMBL" id="ATHL01000147">
    <property type="protein sequence ID" value="EQB08411.1"/>
    <property type="molecule type" value="Genomic_DNA"/>
</dbReference>
<comment type="catalytic activity">
    <reaction evidence="6">
        <text>a fatty acyl-[ACP] + S-adenosyl-L-methionine = an N-acyl-L-homoserine lactone + S-methyl-5'-thioadenosine + holo-[ACP] + H(+)</text>
        <dbReference type="Rhea" id="RHEA:10096"/>
        <dbReference type="Rhea" id="RHEA-COMP:9685"/>
        <dbReference type="Rhea" id="RHEA-COMP:14125"/>
        <dbReference type="ChEBI" id="CHEBI:15378"/>
        <dbReference type="ChEBI" id="CHEBI:17509"/>
        <dbReference type="ChEBI" id="CHEBI:55474"/>
        <dbReference type="ChEBI" id="CHEBI:59789"/>
        <dbReference type="ChEBI" id="CHEBI:64479"/>
        <dbReference type="ChEBI" id="CHEBI:138651"/>
        <dbReference type="EC" id="2.3.1.184"/>
    </reaction>
</comment>
<keyword evidence="3 6" id="KW-0949">S-adenosyl-L-methionine</keyword>
<comment type="caution">
    <text evidence="7">The sequence shown here is derived from an EMBL/GenBank/DDBJ whole genome shotgun (WGS) entry which is preliminary data.</text>
</comment>
<dbReference type="PANTHER" id="PTHR39322">
    <property type="entry name" value="ACYL-HOMOSERINE-LACTONE SYNTHASE"/>
    <property type="match status" value="1"/>
</dbReference>
<evidence type="ECO:0000256" key="5">
    <source>
        <dbReference type="PROSITE-ProRule" id="PRU00533"/>
    </source>
</evidence>
<protein>
    <recommendedName>
        <fullName evidence="6">Acyl-homoserine-lactone synthase</fullName>
        <ecNumber evidence="6">2.3.1.184</ecNumber>
    </recommendedName>
    <alternativeName>
        <fullName evidence="6">Autoinducer synthesis protein</fullName>
    </alternativeName>
</protein>
<keyword evidence="8" id="KW-1185">Reference proteome</keyword>
<gene>
    <name evidence="7" type="ORF">L284_21205</name>
</gene>
<evidence type="ECO:0000256" key="2">
    <source>
        <dbReference type="ARBA" id="ARBA00022679"/>
    </source>
</evidence>
<dbReference type="SUPFAM" id="SSF55729">
    <property type="entry name" value="Acyl-CoA N-acyltransferases (Nat)"/>
    <property type="match status" value="1"/>
</dbReference>
<dbReference type="PROSITE" id="PS51187">
    <property type="entry name" value="AUTOINDUCER_SYNTH_2"/>
    <property type="match status" value="1"/>
</dbReference>
<dbReference type="Pfam" id="PF00765">
    <property type="entry name" value="Autoind_synth"/>
    <property type="match status" value="1"/>
</dbReference>
<dbReference type="Gene3D" id="3.40.630.30">
    <property type="match status" value="1"/>
</dbReference>
<evidence type="ECO:0000313" key="8">
    <source>
        <dbReference type="Proteomes" id="UP000015527"/>
    </source>
</evidence>
<keyword evidence="1 5" id="KW-0673">Quorum sensing</keyword>
<evidence type="ECO:0000256" key="4">
    <source>
        <dbReference type="ARBA" id="ARBA00022929"/>
    </source>
</evidence>
<organism evidence="7 8">
    <name type="scientific">Novosphingobium lindaniclasticum LE124</name>
    <dbReference type="NCBI Taxonomy" id="1096930"/>
    <lineage>
        <taxon>Bacteria</taxon>
        <taxon>Pseudomonadati</taxon>
        <taxon>Pseudomonadota</taxon>
        <taxon>Alphaproteobacteria</taxon>
        <taxon>Sphingomonadales</taxon>
        <taxon>Sphingomonadaceae</taxon>
        <taxon>Novosphingobium</taxon>
    </lineage>
</organism>
<comment type="similarity">
    <text evidence="5 6">Belongs to the autoinducer synthase family.</text>
</comment>
<sequence length="189" mass="21260">MFEARKRVFIDLLRWDMPALAGQFELDQFDDETAMYVVLADENGAHRASARLLPTTKPHILGTMFPGLCDEAIPQGPTTMEISRFCLERRSTATERREARNELVHALVAFALAHGIERYTGVAELPWLRQILTFGWHCRPLGVPKVIYGKTNGAMLIEIDEDTPTLLERAGICAPAPKRGEDAEMCRVH</sequence>
<evidence type="ECO:0000256" key="3">
    <source>
        <dbReference type="ARBA" id="ARBA00022691"/>
    </source>
</evidence>
<evidence type="ECO:0000256" key="6">
    <source>
        <dbReference type="RuleBase" id="RU361135"/>
    </source>
</evidence>
<evidence type="ECO:0000313" key="7">
    <source>
        <dbReference type="EMBL" id="EQB08411.1"/>
    </source>
</evidence>
<dbReference type="GO" id="GO:0061579">
    <property type="term" value="F:N-acyl homoserine lactone synthase activity"/>
    <property type="evidence" value="ECO:0007669"/>
    <property type="project" value="UniProtKB-UniRule"/>
</dbReference>
<name>T0GWT0_9SPHN</name>
<dbReference type="Proteomes" id="UP000015527">
    <property type="component" value="Unassembled WGS sequence"/>
</dbReference>
<keyword evidence="2 6" id="KW-0808">Transferase</keyword>
<keyword evidence="4 5" id="KW-0071">Autoinducer synthesis</keyword>
<dbReference type="InterPro" id="IPR016181">
    <property type="entry name" value="Acyl_CoA_acyltransferase"/>
</dbReference>
<dbReference type="EC" id="2.3.1.184" evidence="6"/>
<dbReference type="PANTHER" id="PTHR39322:SF1">
    <property type="entry name" value="ISOVALERYL-HOMOSERINE LACTONE SYNTHASE"/>
    <property type="match status" value="1"/>
</dbReference>
<dbReference type="GO" id="GO:0009372">
    <property type="term" value="P:quorum sensing"/>
    <property type="evidence" value="ECO:0007669"/>
    <property type="project" value="UniProtKB-UniRule"/>
</dbReference>